<dbReference type="PRINTS" id="PR00909">
    <property type="entry name" value="SPERMDNBNDNG"/>
</dbReference>
<evidence type="ECO:0000256" key="5">
    <source>
        <dbReference type="PIRSR" id="PIRSR019574-1"/>
    </source>
</evidence>
<dbReference type="Gene3D" id="3.40.190.10">
    <property type="entry name" value="Periplasmic binding protein-like II"/>
    <property type="match status" value="2"/>
</dbReference>
<gene>
    <name evidence="7" type="ORF">ENR64_15565</name>
</gene>
<name>A0A7C3KFG5_9CYAN</name>
<feature type="binding site" evidence="5">
    <location>
        <position position="106"/>
    </location>
    <ligand>
        <name>spermidine</name>
        <dbReference type="ChEBI" id="CHEBI:57834"/>
    </ligand>
</feature>
<evidence type="ECO:0000256" key="3">
    <source>
        <dbReference type="ARBA" id="ARBA00022729"/>
    </source>
</evidence>
<dbReference type="Pfam" id="PF13416">
    <property type="entry name" value="SBP_bac_8"/>
    <property type="match status" value="1"/>
</dbReference>
<keyword evidence="3 6" id="KW-0732">Signal</keyword>
<dbReference type="PANTHER" id="PTHR30222">
    <property type="entry name" value="SPERMIDINE/PUTRESCINE-BINDING PERIPLASMIC PROTEIN"/>
    <property type="match status" value="1"/>
</dbReference>
<dbReference type="InterPro" id="IPR006059">
    <property type="entry name" value="SBP"/>
</dbReference>
<dbReference type="InterPro" id="IPR006311">
    <property type="entry name" value="TAT_signal"/>
</dbReference>
<feature type="chain" id="PRO_5028263967" evidence="6">
    <location>
        <begin position="29"/>
        <end position="370"/>
    </location>
</feature>
<accession>A0A7C3KFG5</accession>
<keyword evidence="4" id="KW-0574">Periplasm</keyword>
<dbReference type="SUPFAM" id="SSF53850">
    <property type="entry name" value="Periplasmic binding protein-like II"/>
    <property type="match status" value="1"/>
</dbReference>
<feature type="signal peptide" evidence="6">
    <location>
        <begin position="1"/>
        <end position="28"/>
    </location>
</feature>
<comment type="subcellular location">
    <subcellularLocation>
        <location evidence="1">Periplasm</location>
    </subcellularLocation>
</comment>
<dbReference type="AlphaFoldDB" id="A0A7C3KFG5"/>
<comment type="caution">
    <text evidence="7">The sequence shown here is derived from an EMBL/GenBank/DDBJ whole genome shotgun (WGS) entry which is preliminary data.</text>
</comment>
<evidence type="ECO:0000256" key="2">
    <source>
        <dbReference type="ARBA" id="ARBA00022448"/>
    </source>
</evidence>
<dbReference type="InterPro" id="IPR001188">
    <property type="entry name" value="Sperm_putr-bd"/>
</dbReference>
<keyword evidence="2" id="KW-0813">Transport</keyword>
<organism evidence="7">
    <name type="scientific">Oscillatoriales cyanobacterium SpSt-418</name>
    <dbReference type="NCBI Taxonomy" id="2282169"/>
    <lineage>
        <taxon>Bacteria</taxon>
        <taxon>Bacillati</taxon>
        <taxon>Cyanobacteriota</taxon>
        <taxon>Cyanophyceae</taxon>
        <taxon>Oscillatoriophycideae</taxon>
        <taxon>Oscillatoriales</taxon>
    </lineage>
</organism>
<dbReference type="GO" id="GO:0019808">
    <property type="term" value="F:polyamine binding"/>
    <property type="evidence" value="ECO:0007669"/>
    <property type="project" value="InterPro"/>
</dbReference>
<dbReference type="PROSITE" id="PS51257">
    <property type="entry name" value="PROKAR_LIPOPROTEIN"/>
    <property type="match status" value="1"/>
</dbReference>
<dbReference type="PANTHER" id="PTHR30222:SF17">
    <property type="entry name" value="SPERMIDINE_PUTRESCINE-BINDING PERIPLASMIC PROTEIN"/>
    <property type="match status" value="1"/>
</dbReference>
<protein>
    <submittedName>
        <fullName evidence="7">Extracellular solute-binding protein</fullName>
    </submittedName>
</protein>
<dbReference type="CDD" id="cd13590">
    <property type="entry name" value="PBP2_PotD_PotF_like"/>
    <property type="match status" value="1"/>
</dbReference>
<dbReference type="PIRSF" id="PIRSF019574">
    <property type="entry name" value="Periplasmic_polyamine_BP"/>
    <property type="match status" value="1"/>
</dbReference>
<proteinExistence type="predicted"/>
<dbReference type="EMBL" id="DSRU01000227">
    <property type="protein sequence ID" value="HFM99143.1"/>
    <property type="molecule type" value="Genomic_DNA"/>
</dbReference>
<dbReference type="GO" id="GO:0042597">
    <property type="term" value="C:periplasmic space"/>
    <property type="evidence" value="ECO:0007669"/>
    <property type="project" value="UniProtKB-SubCell"/>
</dbReference>
<sequence>MSSRFVSRYSRRQFLKTSLAALSSTSLAGCGWTLAEVRSDRPQTSNSNELRIYTWSNYIDETLLKEFTAQTGVRVIADTYDSNDVMLATFQAGKGVAYSVVYPSDYAIAKMLDLKLLAALDKSRISGLENILGKFQNSIYDPGNRHHVPVSWGTTGLIYNSEKLNPAPEDWDYLWQNRNTLSRKMTLLSEPREVLGASLRAQGFSYNTTNPAELRKAYEKLADLKPAIATFTTDAWRDQLLAGDLLLAMGYSIDGVLVAQENPNMKYVVPKSGSSLWTDAMVIPKTAPNPEAAYAWINYMLQPAVAAQVTERLFFATPNQAAFDQLSTDLRDNQALFPPDSVVERCENLKPLPQKSEELIEKYWTKLTSS</sequence>
<reference evidence="7" key="1">
    <citation type="journal article" date="2020" name="mSystems">
        <title>Genome- and Community-Level Interaction Insights into Carbon Utilization and Element Cycling Functions of Hydrothermarchaeota in Hydrothermal Sediment.</title>
        <authorList>
            <person name="Zhou Z."/>
            <person name="Liu Y."/>
            <person name="Xu W."/>
            <person name="Pan J."/>
            <person name="Luo Z.H."/>
            <person name="Li M."/>
        </authorList>
    </citation>
    <scope>NUCLEOTIDE SEQUENCE [LARGE SCALE GENOMIC DNA]</scope>
    <source>
        <strain evidence="7">SpSt-418</strain>
    </source>
</reference>
<dbReference type="PROSITE" id="PS51318">
    <property type="entry name" value="TAT"/>
    <property type="match status" value="1"/>
</dbReference>
<dbReference type="GO" id="GO:0015846">
    <property type="term" value="P:polyamine transport"/>
    <property type="evidence" value="ECO:0007669"/>
    <property type="project" value="InterPro"/>
</dbReference>
<evidence type="ECO:0000256" key="6">
    <source>
        <dbReference type="SAM" id="SignalP"/>
    </source>
</evidence>
<evidence type="ECO:0000256" key="4">
    <source>
        <dbReference type="ARBA" id="ARBA00022764"/>
    </source>
</evidence>
<evidence type="ECO:0000313" key="7">
    <source>
        <dbReference type="EMBL" id="HFM99143.1"/>
    </source>
</evidence>
<evidence type="ECO:0000256" key="1">
    <source>
        <dbReference type="ARBA" id="ARBA00004418"/>
    </source>
</evidence>